<dbReference type="AlphaFoldDB" id="H3GVF2"/>
<accession>H3GVF2</accession>
<evidence type="ECO:0000313" key="2">
    <source>
        <dbReference type="Proteomes" id="UP000005238"/>
    </source>
</evidence>
<dbReference type="HOGENOM" id="CLU_682375_0_0_1"/>
<reference evidence="1" key="2">
    <citation type="submission" date="2015-06" db="UniProtKB">
        <authorList>
            <consortium name="EnsemblProtists"/>
        </authorList>
    </citation>
    <scope>IDENTIFICATION</scope>
    <source>
        <strain evidence="1">Pr102</strain>
    </source>
</reference>
<dbReference type="Proteomes" id="UP000005238">
    <property type="component" value="Unassembled WGS sequence"/>
</dbReference>
<keyword evidence="2" id="KW-1185">Reference proteome</keyword>
<evidence type="ECO:0000313" key="1">
    <source>
        <dbReference type="EnsemblProtists" id="Phyra81310"/>
    </source>
</evidence>
<dbReference type="OMA" id="INASWAC"/>
<organism evidence="1 2">
    <name type="scientific">Phytophthora ramorum</name>
    <name type="common">Sudden oak death agent</name>
    <dbReference type="NCBI Taxonomy" id="164328"/>
    <lineage>
        <taxon>Eukaryota</taxon>
        <taxon>Sar</taxon>
        <taxon>Stramenopiles</taxon>
        <taxon>Oomycota</taxon>
        <taxon>Peronosporomycetes</taxon>
        <taxon>Peronosporales</taxon>
        <taxon>Peronosporaceae</taxon>
        <taxon>Phytophthora</taxon>
    </lineage>
</organism>
<dbReference type="InParanoid" id="H3GVF2"/>
<dbReference type="STRING" id="164328.H3GVF2"/>
<reference evidence="2" key="1">
    <citation type="journal article" date="2006" name="Science">
        <title>Phytophthora genome sequences uncover evolutionary origins and mechanisms of pathogenesis.</title>
        <authorList>
            <person name="Tyler B.M."/>
            <person name="Tripathy S."/>
            <person name="Zhang X."/>
            <person name="Dehal P."/>
            <person name="Jiang R.H."/>
            <person name="Aerts A."/>
            <person name="Arredondo F.D."/>
            <person name="Baxter L."/>
            <person name="Bensasson D."/>
            <person name="Beynon J.L."/>
            <person name="Chapman J."/>
            <person name="Damasceno C.M."/>
            <person name="Dorrance A.E."/>
            <person name="Dou D."/>
            <person name="Dickerman A.W."/>
            <person name="Dubchak I.L."/>
            <person name="Garbelotto M."/>
            <person name="Gijzen M."/>
            <person name="Gordon S.G."/>
            <person name="Govers F."/>
            <person name="Grunwald N.J."/>
            <person name="Huang W."/>
            <person name="Ivors K.L."/>
            <person name="Jones R.W."/>
            <person name="Kamoun S."/>
            <person name="Krampis K."/>
            <person name="Lamour K.H."/>
            <person name="Lee M.K."/>
            <person name="McDonald W.H."/>
            <person name="Medina M."/>
            <person name="Meijer H.J."/>
            <person name="Nordberg E.K."/>
            <person name="Maclean D.J."/>
            <person name="Ospina-Giraldo M.D."/>
            <person name="Morris P.F."/>
            <person name="Phuntumart V."/>
            <person name="Putnam N.H."/>
            <person name="Rash S."/>
            <person name="Rose J.K."/>
            <person name="Sakihama Y."/>
            <person name="Salamov A.A."/>
            <person name="Savidor A."/>
            <person name="Scheuring C.F."/>
            <person name="Smith B.M."/>
            <person name="Sobral B.W."/>
            <person name="Terry A."/>
            <person name="Torto-Alalibo T.A."/>
            <person name="Win J."/>
            <person name="Xu Z."/>
            <person name="Zhang H."/>
            <person name="Grigoriev I.V."/>
            <person name="Rokhsar D.S."/>
            <person name="Boore J.L."/>
        </authorList>
    </citation>
    <scope>NUCLEOTIDE SEQUENCE [LARGE SCALE GENOMIC DNA]</scope>
    <source>
        <strain evidence="2">Pr102</strain>
    </source>
</reference>
<dbReference type="VEuPathDB" id="FungiDB:KRP23_12369"/>
<name>H3GVF2_PHYRM</name>
<protein>
    <submittedName>
        <fullName evidence="1">Uncharacterized protein</fullName>
    </submittedName>
</protein>
<dbReference type="VEuPathDB" id="FungiDB:KRP22_13133"/>
<proteinExistence type="predicted"/>
<sequence>MLKPRREQACLDCKYIRVREHAQDAGQACWIVVHRRKQGHFSHGADTDCGPLVGRMIVSSRWVSISRINASWACSKAESDTRHRQSRFAIADCFVAGAFEEVDMATQIERKAVGLAQTCGLVKAVYGGPGNVFQSHLLSWDNRNATIASSVPTVPTVTNFLVVFAGPITRAQELVLSKQDECDGGWVKRLDTLLRRVNPLYREVKFNRDFIGVADPLSVYCPRLSDDCGSVSEIVNQARHRQQTVTTSQEEVAPADETTLVSSETVLIETSSNEEQEARLARALDAIGSRPAYVARRSASVLRKDDPFYMDRVFPHLLTFGIGGFSSQRSHKYSKRDIVLPYLNLSTNCFTQDPLFKLKMFDCFSTQCVQNGVFMSVKRSSEMAIREMYVTPEELDAAIDARRR</sequence>
<dbReference type="EMBL" id="DS566055">
    <property type="status" value="NOT_ANNOTATED_CDS"/>
    <property type="molecule type" value="Genomic_DNA"/>
</dbReference>
<dbReference type="EnsemblProtists" id="Phyra81310">
    <property type="protein sequence ID" value="Phyra81310"/>
    <property type="gene ID" value="Phyra81310"/>
</dbReference>